<accession>A0ABN9FKA0</accession>
<dbReference type="Proteomes" id="UP001162483">
    <property type="component" value="Unassembled WGS sequence"/>
</dbReference>
<evidence type="ECO:0000313" key="3">
    <source>
        <dbReference type="EMBL" id="CAI9597463.1"/>
    </source>
</evidence>
<feature type="region of interest" description="Disordered" evidence="1">
    <location>
        <begin position="19"/>
        <end position="39"/>
    </location>
</feature>
<protein>
    <submittedName>
        <fullName evidence="3">Uncharacterized protein</fullName>
    </submittedName>
</protein>
<dbReference type="EMBL" id="CATNWA010017033">
    <property type="protein sequence ID" value="CAI9597463.1"/>
    <property type="molecule type" value="Genomic_DNA"/>
</dbReference>
<feature type="signal peptide" evidence="2">
    <location>
        <begin position="1"/>
        <end position="15"/>
    </location>
</feature>
<dbReference type="SUPFAM" id="SSF56436">
    <property type="entry name" value="C-type lectin-like"/>
    <property type="match status" value="1"/>
</dbReference>
<name>A0ABN9FKA0_9NEOB</name>
<keyword evidence="2" id="KW-0732">Signal</keyword>
<evidence type="ECO:0000313" key="4">
    <source>
        <dbReference type="Proteomes" id="UP001162483"/>
    </source>
</evidence>
<feature type="chain" id="PRO_5045432336" evidence="2">
    <location>
        <begin position="16"/>
        <end position="197"/>
    </location>
</feature>
<feature type="non-terminal residue" evidence="3">
    <location>
        <position position="197"/>
    </location>
</feature>
<sequence length="197" mass="22134">MYHLLLLLLLGTIYAQKSDDRSQDDSMPQDEIDDPNGQQNYCDMPDTLETFDFNDCQLGKSHNVSVEVNKKFGDVCPDKSTCHYQAFNSPTSFAWAQHSCKCRRGCLSSVYNAGANNQIRCLAKRACSNQYYVWIGVWKPANSCAYINASGTRLCYTNFAWGQYRTHGTWCVAMNLSNGRCGILSTVALHWPLSVPS</sequence>
<proteinExistence type="predicted"/>
<comment type="caution">
    <text evidence="3">The sequence shown here is derived from an EMBL/GenBank/DDBJ whole genome shotgun (WGS) entry which is preliminary data.</text>
</comment>
<evidence type="ECO:0000256" key="2">
    <source>
        <dbReference type="SAM" id="SignalP"/>
    </source>
</evidence>
<gene>
    <name evidence="3" type="ORF">SPARVUS_LOCUS12258052</name>
</gene>
<dbReference type="InterPro" id="IPR016186">
    <property type="entry name" value="C-type_lectin-like/link_sf"/>
</dbReference>
<reference evidence="3" key="1">
    <citation type="submission" date="2023-05" db="EMBL/GenBank/DDBJ databases">
        <authorList>
            <person name="Stuckert A."/>
        </authorList>
    </citation>
    <scope>NUCLEOTIDE SEQUENCE</scope>
</reference>
<dbReference type="InterPro" id="IPR016187">
    <property type="entry name" value="CTDL_fold"/>
</dbReference>
<organism evidence="3 4">
    <name type="scientific">Staurois parvus</name>
    <dbReference type="NCBI Taxonomy" id="386267"/>
    <lineage>
        <taxon>Eukaryota</taxon>
        <taxon>Metazoa</taxon>
        <taxon>Chordata</taxon>
        <taxon>Craniata</taxon>
        <taxon>Vertebrata</taxon>
        <taxon>Euteleostomi</taxon>
        <taxon>Amphibia</taxon>
        <taxon>Batrachia</taxon>
        <taxon>Anura</taxon>
        <taxon>Neobatrachia</taxon>
        <taxon>Ranoidea</taxon>
        <taxon>Ranidae</taxon>
        <taxon>Staurois</taxon>
    </lineage>
</organism>
<dbReference type="Gene3D" id="3.10.100.10">
    <property type="entry name" value="Mannose-Binding Protein A, subunit A"/>
    <property type="match status" value="1"/>
</dbReference>
<evidence type="ECO:0000256" key="1">
    <source>
        <dbReference type="SAM" id="MobiDB-lite"/>
    </source>
</evidence>
<keyword evidence="4" id="KW-1185">Reference proteome</keyword>